<accession>A0AAJ6QX62</accession>
<dbReference type="GeneID" id="100898434"/>
<keyword evidence="2" id="KW-1185">Reference proteome</keyword>
<dbReference type="KEGG" id="goe:100898434"/>
<protein>
    <submittedName>
        <fullName evidence="3">Uncharacterized protein LOC100898434</fullName>
    </submittedName>
</protein>
<reference evidence="3" key="1">
    <citation type="submission" date="2025-08" db="UniProtKB">
        <authorList>
            <consortium name="RefSeq"/>
        </authorList>
    </citation>
    <scope>IDENTIFICATION</scope>
</reference>
<evidence type="ECO:0000313" key="3">
    <source>
        <dbReference type="RefSeq" id="XP_003746977.1"/>
    </source>
</evidence>
<name>A0AAJ6QX62_9ACAR</name>
<dbReference type="RefSeq" id="XP_003746977.1">
    <property type="nucleotide sequence ID" value="XM_003746929.2"/>
</dbReference>
<feature type="compositionally biased region" description="Low complexity" evidence="1">
    <location>
        <begin position="111"/>
        <end position="126"/>
    </location>
</feature>
<dbReference type="Proteomes" id="UP000694867">
    <property type="component" value="Unplaced"/>
</dbReference>
<evidence type="ECO:0000313" key="2">
    <source>
        <dbReference type="Proteomes" id="UP000694867"/>
    </source>
</evidence>
<feature type="region of interest" description="Disordered" evidence="1">
    <location>
        <begin position="106"/>
        <end position="130"/>
    </location>
</feature>
<sequence>MSSSKPAPAPANKPHSVLPLWMRQSLEHLSMKTNLEDYGTSPPENESLFLHEGKLTSYTSSLTAQPPKAESVPPAKTSSLVFKAKELAPRVPRNLTAAPQSSIMVGDQVCPSSAPQSAATTPSVSPQQSPTLIRKILSSDSHCKAGSKLSDGARKVLVVPVTRVTNFDLNAVSPTSW</sequence>
<proteinExistence type="predicted"/>
<evidence type="ECO:0000256" key="1">
    <source>
        <dbReference type="SAM" id="MobiDB-lite"/>
    </source>
</evidence>
<dbReference type="AlphaFoldDB" id="A0AAJ6QX62"/>
<organism evidence="2 3">
    <name type="scientific">Galendromus occidentalis</name>
    <name type="common">western predatory mite</name>
    <dbReference type="NCBI Taxonomy" id="34638"/>
    <lineage>
        <taxon>Eukaryota</taxon>
        <taxon>Metazoa</taxon>
        <taxon>Ecdysozoa</taxon>
        <taxon>Arthropoda</taxon>
        <taxon>Chelicerata</taxon>
        <taxon>Arachnida</taxon>
        <taxon>Acari</taxon>
        <taxon>Parasitiformes</taxon>
        <taxon>Mesostigmata</taxon>
        <taxon>Gamasina</taxon>
        <taxon>Phytoseioidea</taxon>
        <taxon>Phytoseiidae</taxon>
        <taxon>Typhlodrominae</taxon>
        <taxon>Galendromus</taxon>
    </lineage>
</organism>
<gene>
    <name evidence="3" type="primary">LOC100898434</name>
</gene>